<protein>
    <submittedName>
        <fullName evidence="2">Calponin-homology (CH) domain-containing protein</fullName>
    </submittedName>
</protein>
<dbReference type="WBParaSite" id="GPLIN_000902200">
    <property type="protein sequence ID" value="GPLIN_000902200"/>
    <property type="gene ID" value="GPLIN_000902200"/>
</dbReference>
<reference evidence="1" key="2">
    <citation type="submission" date="2014-05" db="EMBL/GenBank/DDBJ databases">
        <title>The genome and life-stage specific transcriptomes of Globodera pallida elucidate key aspects of plant parasitism by a cyst nematode.</title>
        <authorList>
            <person name="Cotton J.A."/>
            <person name="Lilley C.J."/>
            <person name="Jones L.M."/>
            <person name="Kikuchi T."/>
            <person name="Reid A.J."/>
            <person name="Thorpe P."/>
            <person name="Tsai I.J."/>
            <person name="Beasley H."/>
            <person name="Blok V."/>
            <person name="Cock P.J.A."/>
            <person name="Van den Akker S.E."/>
            <person name="Holroyd N."/>
            <person name="Hunt M."/>
            <person name="Mantelin S."/>
            <person name="Naghra H."/>
            <person name="Pain A."/>
            <person name="Palomares-Rius J.E."/>
            <person name="Zarowiecki M."/>
            <person name="Berriman M."/>
            <person name="Jones J.T."/>
            <person name="Urwin P.E."/>
        </authorList>
    </citation>
    <scope>NUCLEOTIDE SEQUENCE [LARGE SCALE GENOMIC DNA]</scope>
    <source>
        <strain evidence="1">Lindley</strain>
    </source>
</reference>
<accession>A0A183C826</accession>
<organism evidence="1 2">
    <name type="scientific">Globodera pallida</name>
    <name type="common">Potato cyst nematode worm</name>
    <name type="synonym">Heterodera pallida</name>
    <dbReference type="NCBI Taxonomy" id="36090"/>
    <lineage>
        <taxon>Eukaryota</taxon>
        <taxon>Metazoa</taxon>
        <taxon>Ecdysozoa</taxon>
        <taxon>Nematoda</taxon>
        <taxon>Chromadorea</taxon>
        <taxon>Rhabditida</taxon>
        <taxon>Tylenchina</taxon>
        <taxon>Tylenchomorpha</taxon>
        <taxon>Tylenchoidea</taxon>
        <taxon>Heteroderidae</taxon>
        <taxon>Heteroderinae</taxon>
        <taxon>Globodera</taxon>
    </lineage>
</organism>
<dbReference type="Proteomes" id="UP000050741">
    <property type="component" value="Unassembled WGS sequence"/>
</dbReference>
<evidence type="ECO:0000313" key="2">
    <source>
        <dbReference type="WBParaSite" id="GPLIN_000902200"/>
    </source>
</evidence>
<dbReference type="AlphaFoldDB" id="A0A183C826"/>
<name>A0A183C826_GLOPA</name>
<keyword evidence="1" id="KW-1185">Reference proteome</keyword>
<evidence type="ECO:0000313" key="1">
    <source>
        <dbReference type="Proteomes" id="UP000050741"/>
    </source>
</evidence>
<reference evidence="1" key="1">
    <citation type="submission" date="2013-12" db="EMBL/GenBank/DDBJ databases">
        <authorList>
            <person name="Aslett M."/>
        </authorList>
    </citation>
    <scope>NUCLEOTIDE SEQUENCE [LARGE SCALE GENOMIC DNA]</scope>
    <source>
        <strain evidence="1">Lindley</strain>
    </source>
</reference>
<sequence>MIAYSVTVEVIEDGTPEKEDLAKALALSKRFFWRTMMEEWDCNKQGELQLSSAMEAIKAAYRVLFGWREAKGFNTKFDFENESRFLNARMILSKELGLDMEMICKQKMNEERYVANVFFQYIYLVRDPMVKTYPDQLKALEPVQDPCEEAKLKQCRQYGNEKVIIIGMISKNDAGERL</sequence>
<reference evidence="2" key="3">
    <citation type="submission" date="2016-06" db="UniProtKB">
        <authorList>
            <consortium name="WormBaseParasite"/>
        </authorList>
    </citation>
    <scope>IDENTIFICATION</scope>
</reference>
<proteinExistence type="predicted"/>